<dbReference type="EMBL" id="WBXO01000015">
    <property type="protein sequence ID" value="KAB2951080.1"/>
    <property type="molecule type" value="Genomic_DNA"/>
</dbReference>
<evidence type="ECO:0000313" key="3">
    <source>
        <dbReference type="Proteomes" id="UP000468766"/>
    </source>
</evidence>
<dbReference type="InterPro" id="IPR026866">
    <property type="entry name" value="CR006_AAA"/>
</dbReference>
<dbReference type="Proteomes" id="UP000468766">
    <property type="component" value="Unassembled WGS sequence"/>
</dbReference>
<dbReference type="Pfam" id="PF13166">
    <property type="entry name" value="AAA_13"/>
    <property type="match status" value="1"/>
</dbReference>
<evidence type="ECO:0000259" key="1">
    <source>
        <dbReference type="Pfam" id="PF13166"/>
    </source>
</evidence>
<dbReference type="InterPro" id="IPR027417">
    <property type="entry name" value="P-loop_NTPase"/>
</dbReference>
<proteinExistence type="predicted"/>
<dbReference type="RefSeq" id="WP_151621758.1">
    <property type="nucleotide sequence ID" value="NZ_WBXO01000015.1"/>
</dbReference>
<dbReference type="OrthoDB" id="9795565at2"/>
<feature type="domain" description="Protein CR006 P-loop" evidence="1">
    <location>
        <begin position="263"/>
        <end position="575"/>
    </location>
</feature>
<dbReference type="SUPFAM" id="SSF52540">
    <property type="entry name" value="P-loop containing nucleoside triphosphate hydrolases"/>
    <property type="match status" value="1"/>
</dbReference>
<name>A0A6I0EN76_9FIRM</name>
<accession>A0A6I0EN76</accession>
<sequence length="705" mass="82119">MKLDIKYCNSIDSGSIQIKENCLNIKYAINGTGKTTLANAVVAKISDSTSSSDTLLQLKPFKYRNHKEFNPEIEGLNNINKISIFNENYVNQYVFLQDELVKNSFEIFIKTDKYEEGIKQINELISAIRLTFVNSQEIDLLINDLTEYIDCFGKAKTGYSAAGSLGKGIGKGNKVENIPENLKVYEEYIKHDSNVKWLKWQMTGNEYIDISENCPYCTSGISGKKETILAVSKEYDSKVIEHLNKVIGVLQRLSFYFTDKTNENIKEIIKNVNGLKPEQISYLLEIKQQTEDLRQKLYDIKTIGFKTLKDVNKVIELISKYKIDLKYYSHLNTTSTEQKINSINSSLDDVLAKAGKLQGEVNKQKKHIEETIKIYKNEINSFLKYAGYSYQVDLTEEQNGTYKLKLKHNDYLENIDNVKVHLSYGERNAFALVLFMFETIKSDPDLIILDDPISSFDKNKKFAIINMLFRGQRSLRNKTVIMLTHDFEPVIDMIYNLPHKFNPVPNAFFLENIDGVLTEKEILKTDIKTFLDITKENIVILDEDINKIVYLRRLFEINKQKNEAYQLISNLLHKREVPLYKENGAERQMTTDEIHNAIIQIKEWIPEFVDYKTYFDQVNDIKNLIRLYKKSQNNYEKLQIYRIIDNSNHENDIIKKFVNEAFHIENDYLFQLNPCKYQLVPRYIINECDKDIENIEKNIEMAVPA</sequence>
<gene>
    <name evidence="2" type="ORF">F9B85_13535</name>
</gene>
<protein>
    <submittedName>
        <fullName evidence="2">AAA family ATPase</fullName>
    </submittedName>
</protein>
<organism evidence="2 3">
    <name type="scientific">Heliorestis acidaminivorans</name>
    <dbReference type="NCBI Taxonomy" id="553427"/>
    <lineage>
        <taxon>Bacteria</taxon>
        <taxon>Bacillati</taxon>
        <taxon>Bacillota</taxon>
        <taxon>Clostridia</taxon>
        <taxon>Eubacteriales</taxon>
        <taxon>Heliobacteriaceae</taxon>
        <taxon>Heliorestis</taxon>
    </lineage>
</organism>
<dbReference type="Gene3D" id="3.40.50.300">
    <property type="entry name" value="P-loop containing nucleotide triphosphate hydrolases"/>
    <property type="match status" value="1"/>
</dbReference>
<comment type="caution">
    <text evidence="2">The sequence shown here is derived from an EMBL/GenBank/DDBJ whole genome shotgun (WGS) entry which is preliminary data.</text>
</comment>
<evidence type="ECO:0000313" key="2">
    <source>
        <dbReference type="EMBL" id="KAB2951080.1"/>
    </source>
</evidence>
<dbReference type="AlphaFoldDB" id="A0A6I0EN76"/>
<keyword evidence="3" id="KW-1185">Reference proteome</keyword>
<reference evidence="2 3" key="1">
    <citation type="submission" date="2019-10" db="EMBL/GenBank/DDBJ databases">
        <title>Whole-genome sequence of the extremophile Heliorestis acidaminivorans DSM 24790.</title>
        <authorList>
            <person name="Kyndt J.A."/>
            <person name="Meyer T.E."/>
        </authorList>
    </citation>
    <scope>NUCLEOTIDE SEQUENCE [LARGE SCALE GENOMIC DNA]</scope>
    <source>
        <strain evidence="2 3">DSM 24790</strain>
    </source>
</reference>